<protein>
    <submittedName>
        <fullName evidence="2">Uncharacterized protein</fullName>
    </submittedName>
</protein>
<evidence type="ECO:0000313" key="3">
    <source>
        <dbReference type="Proteomes" id="UP000887229"/>
    </source>
</evidence>
<dbReference type="Proteomes" id="UP000887229">
    <property type="component" value="Unassembled WGS sequence"/>
</dbReference>
<name>A0A9P7ZLE3_9HYPO</name>
<feature type="compositionally biased region" description="Polar residues" evidence="1">
    <location>
        <begin position="1"/>
        <end position="22"/>
    </location>
</feature>
<keyword evidence="3" id="KW-1185">Reference proteome</keyword>
<proteinExistence type="predicted"/>
<sequence>MSSSNTNGLATGPQSAPSNTHSRAVPHYPLPLPTPEQNAGSGALRPALNPTNPEAASTSGTMQPNSASITTSTNLGPGFSSSNPGGSAVQPSANPTARRSYTPQAWPKQFGRRGIWKNRTVAACTKPSPNALQKSDPFMGCPSWGSDYARQARAAVKSIQRVEKARKYFQKPKYLAKPAENLPNFLATNSLATAQQTTKATADSFWYGDPVPMSQRYTGHQYWEQIHSCRKPYPPAEAAASAQSLEYIHPRKAICKACGHKAYRRTGRGY</sequence>
<gene>
    <name evidence="2" type="ORF">F5Z01DRAFT_637067</name>
</gene>
<dbReference type="RefSeq" id="XP_046117776.1">
    <property type="nucleotide sequence ID" value="XM_046262253.1"/>
</dbReference>
<dbReference type="EMBL" id="MU251256">
    <property type="protein sequence ID" value="KAG9253852.1"/>
    <property type="molecule type" value="Genomic_DNA"/>
</dbReference>
<comment type="caution">
    <text evidence="2">The sequence shown here is derived from an EMBL/GenBank/DDBJ whole genome shotgun (WGS) entry which is preliminary data.</text>
</comment>
<feature type="compositionally biased region" description="Polar residues" evidence="1">
    <location>
        <begin position="49"/>
        <end position="75"/>
    </location>
</feature>
<organism evidence="2 3">
    <name type="scientific">Emericellopsis atlantica</name>
    <dbReference type="NCBI Taxonomy" id="2614577"/>
    <lineage>
        <taxon>Eukaryota</taxon>
        <taxon>Fungi</taxon>
        <taxon>Dikarya</taxon>
        <taxon>Ascomycota</taxon>
        <taxon>Pezizomycotina</taxon>
        <taxon>Sordariomycetes</taxon>
        <taxon>Hypocreomycetidae</taxon>
        <taxon>Hypocreales</taxon>
        <taxon>Bionectriaceae</taxon>
        <taxon>Emericellopsis</taxon>
    </lineage>
</organism>
<dbReference type="AlphaFoldDB" id="A0A9P7ZLE3"/>
<evidence type="ECO:0000256" key="1">
    <source>
        <dbReference type="SAM" id="MobiDB-lite"/>
    </source>
</evidence>
<accession>A0A9P7ZLE3</accession>
<feature type="compositionally biased region" description="Polar residues" evidence="1">
    <location>
        <begin position="89"/>
        <end position="103"/>
    </location>
</feature>
<reference evidence="2" key="1">
    <citation type="journal article" date="2021" name="IMA Fungus">
        <title>Genomic characterization of three marine fungi, including Emericellopsis atlantica sp. nov. with signatures of a generalist lifestyle and marine biomass degradation.</title>
        <authorList>
            <person name="Hagestad O.C."/>
            <person name="Hou L."/>
            <person name="Andersen J.H."/>
            <person name="Hansen E.H."/>
            <person name="Altermark B."/>
            <person name="Li C."/>
            <person name="Kuhnert E."/>
            <person name="Cox R.J."/>
            <person name="Crous P.W."/>
            <person name="Spatafora J.W."/>
            <person name="Lail K."/>
            <person name="Amirebrahimi M."/>
            <person name="Lipzen A."/>
            <person name="Pangilinan J."/>
            <person name="Andreopoulos W."/>
            <person name="Hayes R.D."/>
            <person name="Ng V."/>
            <person name="Grigoriev I.V."/>
            <person name="Jackson S.A."/>
            <person name="Sutton T.D.S."/>
            <person name="Dobson A.D.W."/>
            <person name="Rama T."/>
        </authorList>
    </citation>
    <scope>NUCLEOTIDE SEQUENCE</scope>
    <source>
        <strain evidence="2">TS7</strain>
    </source>
</reference>
<feature type="region of interest" description="Disordered" evidence="1">
    <location>
        <begin position="1"/>
        <end position="112"/>
    </location>
</feature>
<feature type="compositionally biased region" description="Low complexity" evidence="1">
    <location>
        <begin position="76"/>
        <end position="87"/>
    </location>
</feature>
<dbReference type="GeneID" id="70293156"/>
<evidence type="ECO:0000313" key="2">
    <source>
        <dbReference type="EMBL" id="KAG9253852.1"/>
    </source>
</evidence>